<dbReference type="PROSITE" id="PS50157">
    <property type="entry name" value="ZINC_FINGER_C2H2_2"/>
    <property type="match status" value="1"/>
</dbReference>
<dbReference type="PROSITE" id="PS00036">
    <property type="entry name" value="BZIP_BASIC"/>
    <property type="match status" value="1"/>
</dbReference>
<comment type="subcellular location">
    <subcellularLocation>
        <location evidence="1">Nucleus</location>
    </subcellularLocation>
</comment>
<evidence type="ECO:0000256" key="3">
    <source>
        <dbReference type="ARBA" id="ARBA00023125"/>
    </source>
</evidence>
<dbReference type="KEGG" id="cvn:111100957"/>
<dbReference type="InterPro" id="IPR046347">
    <property type="entry name" value="bZIP_sf"/>
</dbReference>
<dbReference type="Gene3D" id="3.30.160.60">
    <property type="entry name" value="Classic Zinc Finger"/>
    <property type="match status" value="1"/>
</dbReference>
<evidence type="ECO:0000256" key="5">
    <source>
        <dbReference type="ARBA" id="ARBA00023242"/>
    </source>
</evidence>
<keyword evidence="6" id="KW-0863">Zinc-finger</keyword>
<reference evidence="12" key="2">
    <citation type="submission" date="2025-08" db="UniProtKB">
        <authorList>
            <consortium name="RefSeq"/>
        </authorList>
    </citation>
    <scope>IDENTIFICATION</scope>
    <source>
        <tissue evidence="12">Whole sample</tissue>
    </source>
</reference>
<dbReference type="AlphaFoldDB" id="A0A8B8AEC2"/>
<keyword evidence="11" id="KW-1185">Reference proteome</keyword>
<organism evidence="11 12">
    <name type="scientific">Crassostrea virginica</name>
    <name type="common">Eastern oyster</name>
    <dbReference type="NCBI Taxonomy" id="6565"/>
    <lineage>
        <taxon>Eukaryota</taxon>
        <taxon>Metazoa</taxon>
        <taxon>Spiralia</taxon>
        <taxon>Lophotrochozoa</taxon>
        <taxon>Mollusca</taxon>
        <taxon>Bivalvia</taxon>
        <taxon>Autobranchia</taxon>
        <taxon>Pteriomorphia</taxon>
        <taxon>Ostreida</taxon>
        <taxon>Ostreoidea</taxon>
        <taxon>Ostreidae</taxon>
        <taxon>Crassostrea</taxon>
    </lineage>
</organism>
<dbReference type="GeneID" id="111100957"/>
<evidence type="ECO:0000256" key="8">
    <source>
        <dbReference type="SAM" id="MobiDB-lite"/>
    </source>
</evidence>
<dbReference type="InterPro" id="IPR051027">
    <property type="entry name" value="bZIP_transcription_factors"/>
</dbReference>
<evidence type="ECO:0000256" key="4">
    <source>
        <dbReference type="ARBA" id="ARBA00023163"/>
    </source>
</evidence>
<proteinExistence type="predicted"/>
<evidence type="ECO:0000256" key="6">
    <source>
        <dbReference type="PROSITE-ProRule" id="PRU00042"/>
    </source>
</evidence>
<dbReference type="InterPro" id="IPR013087">
    <property type="entry name" value="Znf_C2H2_type"/>
</dbReference>
<keyword evidence="5" id="KW-0539">Nucleus</keyword>
<dbReference type="OrthoDB" id="295274at2759"/>
<name>A0A8B8AEC2_CRAVI</name>
<evidence type="ECO:0000256" key="1">
    <source>
        <dbReference type="ARBA" id="ARBA00004123"/>
    </source>
</evidence>
<evidence type="ECO:0000259" key="10">
    <source>
        <dbReference type="PROSITE" id="PS50217"/>
    </source>
</evidence>
<evidence type="ECO:0000313" key="12">
    <source>
        <dbReference type="RefSeq" id="XP_022288848.1"/>
    </source>
</evidence>
<feature type="region of interest" description="Disordered" evidence="8">
    <location>
        <begin position="99"/>
        <end position="133"/>
    </location>
</feature>
<dbReference type="SMART" id="SM00338">
    <property type="entry name" value="BRLZ"/>
    <property type="match status" value="1"/>
</dbReference>
<evidence type="ECO:0000256" key="7">
    <source>
        <dbReference type="SAM" id="Coils"/>
    </source>
</evidence>
<dbReference type="SUPFAM" id="SSF57959">
    <property type="entry name" value="Leucine zipper domain"/>
    <property type="match status" value="1"/>
</dbReference>
<dbReference type="SMART" id="SM00355">
    <property type="entry name" value="ZnF_C2H2"/>
    <property type="match status" value="1"/>
</dbReference>
<dbReference type="PRINTS" id="PR00043">
    <property type="entry name" value="LEUZIPPRJUN"/>
</dbReference>
<keyword evidence="3" id="KW-0238">DNA-binding</keyword>
<reference evidence="11" key="1">
    <citation type="submission" date="2024-06" db="UniProtKB">
        <authorList>
            <consortium name="RefSeq"/>
        </authorList>
    </citation>
    <scope>NUCLEOTIDE SEQUENCE [LARGE SCALE GENOMIC DNA]</scope>
</reference>
<protein>
    <submittedName>
        <fullName evidence="12">Cyclic AMP-dependent transcription factor ATF-7-like</fullName>
    </submittedName>
</protein>
<dbReference type="GO" id="GO:0003677">
    <property type="term" value="F:DNA binding"/>
    <property type="evidence" value="ECO:0007669"/>
    <property type="project" value="UniProtKB-KW"/>
</dbReference>
<gene>
    <name evidence="12" type="primary">LOC111100957</name>
</gene>
<feature type="domain" description="C2H2-type" evidence="9">
    <location>
        <begin position="9"/>
        <end position="33"/>
    </location>
</feature>
<dbReference type="InterPro" id="IPR002112">
    <property type="entry name" value="Leuzip_Jun"/>
</dbReference>
<feature type="compositionally biased region" description="Polar residues" evidence="8">
    <location>
        <begin position="301"/>
        <end position="314"/>
    </location>
</feature>
<dbReference type="PANTHER" id="PTHR19304">
    <property type="entry name" value="CYCLIC-AMP RESPONSE ELEMENT BINDING PROTEIN"/>
    <property type="match status" value="1"/>
</dbReference>
<feature type="domain" description="BZIP" evidence="10">
    <location>
        <begin position="415"/>
        <end position="478"/>
    </location>
</feature>
<dbReference type="GO" id="GO:0003700">
    <property type="term" value="F:DNA-binding transcription factor activity"/>
    <property type="evidence" value="ECO:0007669"/>
    <property type="project" value="InterPro"/>
</dbReference>
<feature type="compositionally biased region" description="Polar residues" evidence="8">
    <location>
        <begin position="321"/>
        <end position="347"/>
    </location>
</feature>
<sequence length="601" mass="64262">MEDEDDKPFVCSAQSCGLKFTNEDHLAVHMRKHEMSLALNIGSGLTPGSGKSPLSGLMPPGLFLDQTPTPTKFLKNCEEIGLFNELKNPFEEAFKKAMDTDPQAEGSNAAVLPGPDSNELNTPVPPIPRTVEDLTTDKGKLSDVMSKSELSSLVLSQIKKGKASPKPTSTTEDGVVIISSESTKEKLSRLVPNILNIPSQMETDTTVPDSSSFTLVTAAQSTTVSPPRSSEVHAPTITAQSQYNMQVFLQLPNGQTIPVQIPANSAGGLQVVPPSVMTSRVEQQPVVNAPIQHQTVILPAQTTSPAQSQSNITKQRLKAALQSQSIPSPVSKQAPSTQISPGYTTIKISPGVSHPPTTLQISPDAHISGIPHLSSCSVGELSPQSIDSIKSELPSPGAADSTVNIKRLRSDDEGDDRRKKFLERNRAAAARCRQKRKNWITSLEKKGEELQSTNSKLQGEVNQLRSEVAQLKTLLLAHKDCPVTMQQRSQGQIPLSLTLSDQALNVPQATTVGPQITDLTGGTATASKELLESLASAGLIPGTIVKTLDTGLISTQIVSQQSAVSQPTTITLNHPALSSNNQKIYTIIPKVVKAETQQLKK</sequence>
<keyword evidence="7" id="KW-0175">Coiled coil</keyword>
<dbReference type="GO" id="GO:0008270">
    <property type="term" value="F:zinc ion binding"/>
    <property type="evidence" value="ECO:0007669"/>
    <property type="project" value="UniProtKB-KW"/>
</dbReference>
<accession>A0A8B8AEC2</accession>
<keyword evidence="6" id="KW-0479">Metal-binding</keyword>
<dbReference type="InterPro" id="IPR004827">
    <property type="entry name" value="bZIP"/>
</dbReference>
<keyword evidence="6" id="KW-0862">Zinc</keyword>
<dbReference type="RefSeq" id="XP_022288848.1">
    <property type="nucleotide sequence ID" value="XM_022433140.1"/>
</dbReference>
<dbReference type="Proteomes" id="UP000694844">
    <property type="component" value="Chromosome 1"/>
</dbReference>
<dbReference type="GO" id="GO:0005634">
    <property type="term" value="C:nucleus"/>
    <property type="evidence" value="ECO:0007669"/>
    <property type="project" value="UniProtKB-SubCell"/>
</dbReference>
<dbReference type="FunFam" id="1.20.5.170:FF:000010">
    <property type="entry name" value="Cyclic AMP-dependent transcription factor ATF-2"/>
    <property type="match status" value="1"/>
</dbReference>
<keyword evidence="4" id="KW-0804">Transcription</keyword>
<evidence type="ECO:0000256" key="2">
    <source>
        <dbReference type="ARBA" id="ARBA00023015"/>
    </source>
</evidence>
<keyword evidence="2" id="KW-0805">Transcription regulation</keyword>
<dbReference type="PROSITE" id="PS50217">
    <property type="entry name" value="BZIP"/>
    <property type="match status" value="1"/>
</dbReference>
<feature type="coiled-coil region" evidence="7">
    <location>
        <begin position="440"/>
        <end position="474"/>
    </location>
</feature>
<dbReference type="InterPro" id="IPR036236">
    <property type="entry name" value="Znf_C2H2_sf"/>
</dbReference>
<dbReference type="SUPFAM" id="SSF57667">
    <property type="entry name" value="beta-beta-alpha zinc fingers"/>
    <property type="match status" value="1"/>
</dbReference>
<dbReference type="Pfam" id="PF00170">
    <property type="entry name" value="bZIP_1"/>
    <property type="match status" value="1"/>
</dbReference>
<dbReference type="Gene3D" id="1.20.5.170">
    <property type="match status" value="1"/>
</dbReference>
<evidence type="ECO:0000259" key="9">
    <source>
        <dbReference type="PROSITE" id="PS50157"/>
    </source>
</evidence>
<dbReference type="PROSITE" id="PS00028">
    <property type="entry name" value="ZINC_FINGER_C2H2_1"/>
    <property type="match status" value="1"/>
</dbReference>
<dbReference type="CDD" id="cd14687">
    <property type="entry name" value="bZIP_ATF2"/>
    <property type="match status" value="1"/>
</dbReference>
<evidence type="ECO:0000313" key="11">
    <source>
        <dbReference type="Proteomes" id="UP000694844"/>
    </source>
</evidence>
<feature type="region of interest" description="Disordered" evidence="8">
    <location>
        <begin position="301"/>
        <end position="366"/>
    </location>
</feature>